<gene>
    <name evidence="1" type="ORF">AK830_g11930</name>
</gene>
<name>A0A0N8H4Y2_9HYPO</name>
<evidence type="ECO:0000313" key="1">
    <source>
        <dbReference type="EMBL" id="KPM34644.1"/>
    </source>
</evidence>
<accession>A0A0N8H4Y2</accession>
<proteinExistence type="predicted"/>
<comment type="caution">
    <text evidence="1">The sequence shown here is derived from an EMBL/GenBank/DDBJ whole genome shotgun (WGS) entry which is preliminary data.</text>
</comment>
<dbReference type="AlphaFoldDB" id="A0A0N8H4Y2"/>
<dbReference type="OrthoDB" id="5096313at2759"/>
<keyword evidence="2" id="KW-1185">Reference proteome</keyword>
<organism evidence="1 2">
    <name type="scientific">Neonectria ditissima</name>
    <dbReference type="NCBI Taxonomy" id="78410"/>
    <lineage>
        <taxon>Eukaryota</taxon>
        <taxon>Fungi</taxon>
        <taxon>Dikarya</taxon>
        <taxon>Ascomycota</taxon>
        <taxon>Pezizomycotina</taxon>
        <taxon>Sordariomycetes</taxon>
        <taxon>Hypocreomycetidae</taxon>
        <taxon>Hypocreales</taxon>
        <taxon>Nectriaceae</taxon>
        <taxon>Neonectria</taxon>
    </lineage>
</organism>
<dbReference type="EMBL" id="LKCW01000315">
    <property type="protein sequence ID" value="KPM34644.1"/>
    <property type="molecule type" value="Genomic_DNA"/>
</dbReference>
<dbReference type="Proteomes" id="UP000050424">
    <property type="component" value="Unassembled WGS sequence"/>
</dbReference>
<sequence>MAKIAPEHSLEDMVKDLGPEVDPSAHPCSPSGFYLDLGPVSASLYERTRREFDALQMAKKFRQCSTLSRPHAFSRSDSTKIEPISGVEIRENGITGYFRFSVDVHYGTNQKLSLPMTQDDICQILSIPRGAKVPSAHSLNYLWNDERLLKGIGDPTGFYFPIAKGLGFLSANKLLRHEALPMAYRCTAFRFEDMDDLVKCLLAIGRLGRGNVEALDFPWESGSDSKQKWELFPQCEDNHLKLPSLHVDQCVDLLQQCTRLKYLRIQFSQEVLSSISKCTFETDPGIRRLCSLRRIPNVKIYSLISEVANNGLAEWLKDQIEHSNELRATQST</sequence>
<evidence type="ECO:0000313" key="2">
    <source>
        <dbReference type="Proteomes" id="UP000050424"/>
    </source>
</evidence>
<reference evidence="1 2" key="1">
    <citation type="submission" date="2015-09" db="EMBL/GenBank/DDBJ databases">
        <title>Draft genome of a European isolate of the apple canker pathogen Neonectria ditissima.</title>
        <authorList>
            <person name="Gomez-Cortecero A."/>
            <person name="Harrison R.J."/>
            <person name="Armitage A.D."/>
        </authorList>
    </citation>
    <scope>NUCLEOTIDE SEQUENCE [LARGE SCALE GENOMIC DNA]</scope>
    <source>
        <strain evidence="1 2">R09/05</strain>
    </source>
</reference>
<protein>
    <submittedName>
        <fullName evidence="1">Uncharacterized protein</fullName>
    </submittedName>
</protein>